<keyword evidence="3" id="KW-1003">Cell membrane</keyword>
<dbReference type="PANTHER" id="PTHR42718:SF46">
    <property type="entry name" value="BLR6921 PROTEIN"/>
    <property type="match status" value="1"/>
</dbReference>
<comment type="caution">
    <text evidence="9">The sequence shown here is derived from an EMBL/GenBank/DDBJ whole genome shotgun (WGS) entry which is preliminary data.</text>
</comment>
<dbReference type="InterPro" id="IPR011701">
    <property type="entry name" value="MFS"/>
</dbReference>
<dbReference type="EMBL" id="PJCQ01000006">
    <property type="protein sequence ID" value="PLV19610.1"/>
    <property type="molecule type" value="Genomic_DNA"/>
</dbReference>
<dbReference type="SUPFAM" id="SSF103473">
    <property type="entry name" value="MFS general substrate transporter"/>
    <property type="match status" value="1"/>
</dbReference>
<evidence type="ECO:0000313" key="9">
    <source>
        <dbReference type="EMBL" id="PLV19610.1"/>
    </source>
</evidence>
<dbReference type="Proteomes" id="UP000234878">
    <property type="component" value="Unassembled WGS sequence"/>
</dbReference>
<keyword evidence="4 7" id="KW-0812">Transmembrane</keyword>
<evidence type="ECO:0000256" key="2">
    <source>
        <dbReference type="ARBA" id="ARBA00022448"/>
    </source>
</evidence>
<dbReference type="GO" id="GO:0022857">
    <property type="term" value="F:transmembrane transporter activity"/>
    <property type="evidence" value="ECO:0007669"/>
    <property type="project" value="InterPro"/>
</dbReference>
<evidence type="ECO:0000256" key="1">
    <source>
        <dbReference type="ARBA" id="ARBA00004651"/>
    </source>
</evidence>
<gene>
    <name evidence="9" type="ORF">CXG49_08140</name>
    <name evidence="10" type="ORF">CXG53_10700</name>
</gene>
<feature type="transmembrane region" description="Helical" evidence="7">
    <location>
        <begin position="359"/>
        <end position="380"/>
    </location>
</feature>
<evidence type="ECO:0000313" key="12">
    <source>
        <dbReference type="Proteomes" id="UP000234878"/>
    </source>
</evidence>
<dbReference type="AlphaFoldDB" id="A0AAX0VY60"/>
<feature type="transmembrane region" description="Helical" evidence="7">
    <location>
        <begin position="40"/>
        <end position="59"/>
    </location>
</feature>
<protein>
    <submittedName>
        <fullName evidence="9">MFS transporter</fullName>
    </submittedName>
</protein>
<reference evidence="11 12" key="1">
    <citation type="submission" date="2017-12" db="EMBL/GenBank/DDBJ databases">
        <title>Detection of the carbapenemase gene blaVIM-5 in members of the Pseudomonas putida group isolated from polluted Nigerian wetlands.</title>
        <authorList>
            <person name="Adelowo O."/>
            <person name="Vollmers J."/>
            <person name="Maeusezahl I."/>
            <person name="Kaster A.-K."/>
            <person name="Mueller J.A."/>
        </authorList>
    </citation>
    <scope>NUCLEOTIDE SEQUENCE [LARGE SCALE GENOMIC DNA]</scope>
    <source>
        <strain evidence="10 11">MR119</strain>
        <strain evidence="9 12">MR144</strain>
    </source>
</reference>
<keyword evidence="6 7" id="KW-0472">Membrane</keyword>
<evidence type="ECO:0000256" key="6">
    <source>
        <dbReference type="ARBA" id="ARBA00023136"/>
    </source>
</evidence>
<keyword evidence="5 7" id="KW-1133">Transmembrane helix</keyword>
<feature type="transmembrane region" description="Helical" evidence="7">
    <location>
        <begin position="330"/>
        <end position="347"/>
    </location>
</feature>
<evidence type="ECO:0000313" key="11">
    <source>
        <dbReference type="Proteomes" id="UP000234839"/>
    </source>
</evidence>
<dbReference type="CDD" id="cd17321">
    <property type="entry name" value="MFS_MMR_MDR_like"/>
    <property type="match status" value="1"/>
</dbReference>
<feature type="transmembrane region" description="Helical" evidence="7">
    <location>
        <begin position="170"/>
        <end position="188"/>
    </location>
</feature>
<dbReference type="Pfam" id="PF07690">
    <property type="entry name" value="MFS_1"/>
    <property type="match status" value="1"/>
</dbReference>
<feature type="transmembrane region" description="Helical" evidence="7">
    <location>
        <begin position="194"/>
        <end position="213"/>
    </location>
</feature>
<feature type="transmembrane region" description="Helical" evidence="7">
    <location>
        <begin position="140"/>
        <end position="158"/>
    </location>
</feature>
<evidence type="ECO:0000313" key="10">
    <source>
        <dbReference type="EMBL" id="PLV24178.1"/>
    </source>
</evidence>
<feature type="domain" description="Major facilitator superfamily (MFS) profile" evidence="8">
    <location>
        <begin position="42"/>
        <end position="474"/>
    </location>
</feature>
<keyword evidence="2" id="KW-0813">Transport</keyword>
<keyword evidence="11" id="KW-1185">Reference proteome</keyword>
<accession>A0AAX0VY60</accession>
<feature type="transmembrane region" description="Helical" evidence="7">
    <location>
        <begin position="292"/>
        <end position="318"/>
    </location>
</feature>
<name>A0AAX0VY60_9PSED</name>
<comment type="subcellular location">
    <subcellularLocation>
        <location evidence="1">Cell membrane</location>
        <topology evidence="1">Multi-pass membrane protein</topology>
    </subcellularLocation>
</comment>
<feature type="transmembrane region" description="Helical" evidence="7">
    <location>
        <begin position="79"/>
        <end position="99"/>
    </location>
</feature>
<dbReference type="Proteomes" id="UP000234839">
    <property type="component" value="Unassembled WGS sequence"/>
</dbReference>
<evidence type="ECO:0000256" key="5">
    <source>
        <dbReference type="ARBA" id="ARBA00022989"/>
    </source>
</evidence>
<dbReference type="PROSITE" id="PS50850">
    <property type="entry name" value="MFS"/>
    <property type="match status" value="1"/>
</dbReference>
<feature type="transmembrane region" description="Helical" evidence="7">
    <location>
        <begin position="225"/>
        <end position="245"/>
    </location>
</feature>
<dbReference type="PANTHER" id="PTHR42718">
    <property type="entry name" value="MAJOR FACILITATOR SUPERFAMILY MULTIDRUG TRANSPORTER MFSC"/>
    <property type="match status" value="1"/>
</dbReference>
<sequence>MCQAPCRLPRSVPAKSLAVFAFKQTTLPPPGEGVPKPQRLIAVIAIMLNIAMANLETAIANTALPTIAADLGTTDAQSIWVVSIYHLAMIAALLPLASLGDIVGYRRISMAGLVLFILASLLCGLAPSFEWLLVGRLVQGLSAAGILGVGVAMTRFVFPNHMLGRGMGVNALVVGASLAAGPSVASLILSLASWHWLFLINVPVGLVGVFLGLRSLPPTPTSARAFDAMAAGLCALFLAALVYAVNGLAQGGPWSVTLGSAVLAGLCLCLLLRRQAGHPAPILALDLLRQPLYALSAASAAASLTAQSLAFVALPFMLQHQWGLSQVETGFLITPWPAMAALMAPIAGRLSDRYATGTLTAMGMGILGIGLILLCTLPSSPAPWDIALRMAVCGAGFGFFQSPNMRDMISSIAPQRSGGAGGLSSTMRMLGQVLGAALVAGFFQVYSAQGAFLALWAGVAFAALACVASVCKSLVCDKQLRISALQGR</sequence>
<feature type="transmembrane region" description="Helical" evidence="7">
    <location>
        <begin position="452"/>
        <end position="471"/>
    </location>
</feature>
<evidence type="ECO:0000256" key="7">
    <source>
        <dbReference type="SAM" id="Phobius"/>
    </source>
</evidence>
<dbReference type="Gene3D" id="1.20.1250.20">
    <property type="entry name" value="MFS general substrate transporter like domains"/>
    <property type="match status" value="1"/>
</dbReference>
<dbReference type="EMBL" id="PJCP01000007">
    <property type="protein sequence ID" value="PLV24178.1"/>
    <property type="molecule type" value="Genomic_DNA"/>
</dbReference>
<proteinExistence type="predicted"/>
<dbReference type="Gene3D" id="1.20.1720.10">
    <property type="entry name" value="Multidrug resistance protein D"/>
    <property type="match status" value="1"/>
</dbReference>
<evidence type="ECO:0000256" key="3">
    <source>
        <dbReference type="ARBA" id="ARBA00022475"/>
    </source>
</evidence>
<evidence type="ECO:0000259" key="8">
    <source>
        <dbReference type="PROSITE" id="PS50850"/>
    </source>
</evidence>
<dbReference type="InterPro" id="IPR020846">
    <property type="entry name" value="MFS_dom"/>
</dbReference>
<evidence type="ECO:0000256" key="4">
    <source>
        <dbReference type="ARBA" id="ARBA00022692"/>
    </source>
</evidence>
<feature type="transmembrane region" description="Helical" evidence="7">
    <location>
        <begin position="111"/>
        <end position="134"/>
    </location>
</feature>
<feature type="transmembrane region" description="Helical" evidence="7">
    <location>
        <begin position="251"/>
        <end position="272"/>
    </location>
</feature>
<dbReference type="GO" id="GO:0005886">
    <property type="term" value="C:plasma membrane"/>
    <property type="evidence" value="ECO:0007669"/>
    <property type="project" value="UniProtKB-SubCell"/>
</dbReference>
<dbReference type="InterPro" id="IPR036259">
    <property type="entry name" value="MFS_trans_sf"/>
</dbReference>
<organism evidence="9 12">
    <name type="scientific">Pseudomonas guariconensis</name>
    <dbReference type="NCBI Taxonomy" id="1288410"/>
    <lineage>
        <taxon>Bacteria</taxon>
        <taxon>Pseudomonadati</taxon>
        <taxon>Pseudomonadota</taxon>
        <taxon>Gammaproteobacteria</taxon>
        <taxon>Pseudomonadales</taxon>
        <taxon>Pseudomonadaceae</taxon>
        <taxon>Pseudomonas</taxon>
    </lineage>
</organism>